<proteinExistence type="predicted"/>
<dbReference type="InterPro" id="IPR043502">
    <property type="entry name" value="DNA/RNA_pol_sf"/>
</dbReference>
<evidence type="ECO:0000313" key="3">
    <source>
        <dbReference type="Proteomes" id="UP000827721"/>
    </source>
</evidence>
<dbReference type="Proteomes" id="UP000827721">
    <property type="component" value="Unassembled WGS sequence"/>
</dbReference>
<dbReference type="PANTHER" id="PTHR33064">
    <property type="entry name" value="POL PROTEIN"/>
    <property type="match status" value="1"/>
</dbReference>
<dbReference type="EMBL" id="JAFEMO010000009">
    <property type="protein sequence ID" value="KAH7565390.1"/>
    <property type="molecule type" value="Genomic_DNA"/>
</dbReference>
<dbReference type="Pfam" id="PF17919">
    <property type="entry name" value="RT_RNaseH_2"/>
    <property type="match status" value="1"/>
</dbReference>
<name>A0ABQ8HM08_9ROSI</name>
<comment type="caution">
    <text evidence="2">The sequence shown here is derived from an EMBL/GenBank/DDBJ whole genome shotgun (WGS) entry which is preliminary data.</text>
</comment>
<dbReference type="InterPro" id="IPR041577">
    <property type="entry name" value="RT_RNaseH_2"/>
</dbReference>
<reference evidence="2 3" key="1">
    <citation type="submission" date="2021-02" db="EMBL/GenBank/DDBJ databases">
        <title>Plant Genome Project.</title>
        <authorList>
            <person name="Zhang R.-G."/>
        </authorList>
    </citation>
    <scope>NUCLEOTIDE SEQUENCE [LARGE SCALE GENOMIC DNA]</scope>
    <source>
        <tissue evidence="2">Leaves</tissue>
    </source>
</reference>
<dbReference type="SUPFAM" id="SSF56672">
    <property type="entry name" value="DNA/RNA polymerases"/>
    <property type="match status" value="1"/>
</dbReference>
<evidence type="ECO:0000313" key="2">
    <source>
        <dbReference type="EMBL" id="KAH7565390.1"/>
    </source>
</evidence>
<gene>
    <name evidence="2" type="ORF">JRO89_XS09G0200500</name>
</gene>
<evidence type="ECO:0000259" key="1">
    <source>
        <dbReference type="Pfam" id="PF17919"/>
    </source>
</evidence>
<organism evidence="2 3">
    <name type="scientific">Xanthoceras sorbifolium</name>
    <dbReference type="NCBI Taxonomy" id="99658"/>
    <lineage>
        <taxon>Eukaryota</taxon>
        <taxon>Viridiplantae</taxon>
        <taxon>Streptophyta</taxon>
        <taxon>Embryophyta</taxon>
        <taxon>Tracheophyta</taxon>
        <taxon>Spermatophyta</taxon>
        <taxon>Magnoliopsida</taxon>
        <taxon>eudicotyledons</taxon>
        <taxon>Gunneridae</taxon>
        <taxon>Pentapetalae</taxon>
        <taxon>rosids</taxon>
        <taxon>malvids</taxon>
        <taxon>Sapindales</taxon>
        <taxon>Sapindaceae</taxon>
        <taxon>Xanthoceroideae</taxon>
        <taxon>Xanthoceras</taxon>
    </lineage>
</organism>
<accession>A0ABQ8HM08</accession>
<dbReference type="PANTHER" id="PTHR33064:SF37">
    <property type="entry name" value="RIBONUCLEASE H"/>
    <property type="match status" value="1"/>
</dbReference>
<dbReference type="InterPro" id="IPR051320">
    <property type="entry name" value="Viral_Replic_Matur_Polypro"/>
</dbReference>
<protein>
    <recommendedName>
        <fullName evidence="1">Reverse transcriptase/retrotransposon-derived protein RNase H-like domain-containing protein</fullName>
    </recommendedName>
</protein>
<keyword evidence="3" id="KW-1185">Reference proteome</keyword>
<feature type="domain" description="Reverse transcriptase/retrotransposon-derived protein RNase H-like" evidence="1">
    <location>
        <begin position="155"/>
        <end position="237"/>
    </location>
</feature>
<sequence length="237" mass="26319">MEAFALARVYKAWGDKTKSETHPWYKRPPKPTTYTSLLAKHNQSVYPTTPQPAIVPPIPNIQNTSNKFLLLLGTDDPVIDHFEPDVVIVEEPMEETIVEGDISSLNDLAGHGNPRSLRLLCEVALTMQGHLFHINLHVLPIEGPNVVLGIQCFVWSSLAASAFSSLKDAMVAASVLRLPNFQLEFVIETDAFNVSIGAMLMQTDHPIAYFNKKLGPQMRIASTYIKELHAIVEAVHK</sequence>